<organism evidence="8 9">
    <name type="scientific">Dyella psychrodurans</name>
    <dbReference type="NCBI Taxonomy" id="1927960"/>
    <lineage>
        <taxon>Bacteria</taxon>
        <taxon>Pseudomonadati</taxon>
        <taxon>Pseudomonadota</taxon>
        <taxon>Gammaproteobacteria</taxon>
        <taxon>Lysobacterales</taxon>
        <taxon>Rhodanobacteraceae</taxon>
        <taxon>Dyella</taxon>
    </lineage>
</organism>
<dbReference type="EMBL" id="QRBF01000001">
    <property type="protein sequence ID" value="RDS85827.1"/>
    <property type="molecule type" value="Genomic_DNA"/>
</dbReference>
<dbReference type="CDD" id="cd07377">
    <property type="entry name" value="WHTH_GntR"/>
    <property type="match status" value="1"/>
</dbReference>
<dbReference type="InterPro" id="IPR036390">
    <property type="entry name" value="WH_DNA-bd_sf"/>
</dbReference>
<evidence type="ECO:0000313" key="9">
    <source>
        <dbReference type="Proteomes" id="UP000255334"/>
    </source>
</evidence>
<reference evidence="8 9" key="1">
    <citation type="submission" date="2018-07" db="EMBL/GenBank/DDBJ databases">
        <title>Dyella monticola sp. nov. and Dyella psychrodurans sp. nov. isolated from monsoon evergreen broad-leaved forest soil of Dinghu Mountain, China.</title>
        <authorList>
            <person name="Gao Z."/>
            <person name="Qiu L."/>
        </authorList>
    </citation>
    <scope>NUCLEOTIDE SEQUENCE [LARGE SCALE GENOMIC DNA]</scope>
    <source>
        <strain evidence="8 9">4MSK11</strain>
    </source>
</reference>
<dbReference type="CDD" id="cd00609">
    <property type="entry name" value="AAT_like"/>
    <property type="match status" value="1"/>
</dbReference>
<dbReference type="Pfam" id="PF00392">
    <property type="entry name" value="GntR"/>
    <property type="match status" value="1"/>
</dbReference>
<dbReference type="PRINTS" id="PR00035">
    <property type="entry name" value="HTHGNTR"/>
</dbReference>
<keyword evidence="8" id="KW-0808">Transferase</keyword>
<feature type="region of interest" description="Disordered" evidence="6">
    <location>
        <begin position="97"/>
        <end position="119"/>
    </location>
</feature>
<keyword evidence="8" id="KW-0032">Aminotransferase</keyword>
<evidence type="ECO:0000313" key="8">
    <source>
        <dbReference type="EMBL" id="RDS85827.1"/>
    </source>
</evidence>
<keyword evidence="3" id="KW-0805">Transcription regulation</keyword>
<keyword evidence="5" id="KW-0804">Transcription</keyword>
<comment type="caution">
    <text evidence="8">The sequence shown here is derived from an EMBL/GenBank/DDBJ whole genome shotgun (WGS) entry which is preliminary data.</text>
</comment>
<keyword evidence="2" id="KW-0663">Pyridoxal phosphate</keyword>
<evidence type="ECO:0000256" key="5">
    <source>
        <dbReference type="ARBA" id="ARBA00023163"/>
    </source>
</evidence>
<dbReference type="PANTHER" id="PTHR46577:SF1">
    <property type="entry name" value="HTH-TYPE TRANSCRIPTIONAL REGULATORY PROTEIN GABR"/>
    <property type="match status" value="1"/>
</dbReference>
<dbReference type="SMART" id="SM00345">
    <property type="entry name" value="HTH_GNTR"/>
    <property type="match status" value="1"/>
</dbReference>
<dbReference type="InterPro" id="IPR015421">
    <property type="entry name" value="PyrdxlP-dep_Trfase_major"/>
</dbReference>
<dbReference type="GO" id="GO:0030170">
    <property type="term" value="F:pyridoxal phosphate binding"/>
    <property type="evidence" value="ECO:0007669"/>
    <property type="project" value="InterPro"/>
</dbReference>
<dbReference type="PANTHER" id="PTHR46577">
    <property type="entry name" value="HTH-TYPE TRANSCRIPTIONAL REGULATORY PROTEIN GABR"/>
    <property type="match status" value="1"/>
</dbReference>
<dbReference type="SUPFAM" id="SSF46785">
    <property type="entry name" value="Winged helix' DNA-binding domain"/>
    <property type="match status" value="1"/>
</dbReference>
<keyword evidence="4" id="KW-0238">DNA-binding</keyword>
<dbReference type="GO" id="GO:0003700">
    <property type="term" value="F:DNA-binding transcription factor activity"/>
    <property type="evidence" value="ECO:0007669"/>
    <property type="project" value="InterPro"/>
</dbReference>
<sequence length="493" mass="53846">MKRIAASFLPPIALDAYSGVPMYDQLSEWFRRAIIDGHLHAGQRVPSTRNLARELNISRVPVLSAYEQLFAEGYLETFVGAGTCVAKSIPGQAIKSAAAEGRSKSPQTVAQKAPRRISQRVDTLQTPPQTWANTQGAFRMGVPALDHFPVNAWSKLVNRHSRKPPIDQMIYGDPMGYPPLREAIAAYLGTVRAVRCDAEQILITTGSQQGLQICANVLLEAGAPVWIEDPGYPGARQACRTIGAELIPVPVDEEGLNVAEGIRLCGDARAVYITPSHQFPLGCTMSAARRLQLLSWASRSGAWIIEDDYDSEYRFGGRPIASLQGMDTDDRVIYVGTFSKVMFPSVRIGYVVIPKDLVSAFARVRDAFDTFSSMLYQVVLTDFIGEGHFARHIKRMRALYSERRSVLREAIAKYAGGKLEPIGTDAGMQLTTLLAPGVDDVGISIASAKIGVAARPLSISYLKAPPRGGLILGYSNVNVHEIRESMRKLATCL</sequence>
<dbReference type="InterPro" id="IPR004839">
    <property type="entry name" value="Aminotransferase_I/II_large"/>
</dbReference>
<evidence type="ECO:0000256" key="1">
    <source>
        <dbReference type="ARBA" id="ARBA00005384"/>
    </source>
</evidence>
<dbReference type="SUPFAM" id="SSF53383">
    <property type="entry name" value="PLP-dependent transferases"/>
    <property type="match status" value="1"/>
</dbReference>
<dbReference type="GO" id="GO:0008483">
    <property type="term" value="F:transaminase activity"/>
    <property type="evidence" value="ECO:0007669"/>
    <property type="project" value="UniProtKB-KW"/>
</dbReference>
<dbReference type="Pfam" id="PF00155">
    <property type="entry name" value="Aminotran_1_2"/>
    <property type="match status" value="1"/>
</dbReference>
<evidence type="ECO:0000256" key="6">
    <source>
        <dbReference type="SAM" id="MobiDB-lite"/>
    </source>
</evidence>
<dbReference type="PROSITE" id="PS50949">
    <property type="entry name" value="HTH_GNTR"/>
    <property type="match status" value="1"/>
</dbReference>
<evidence type="ECO:0000256" key="4">
    <source>
        <dbReference type="ARBA" id="ARBA00023125"/>
    </source>
</evidence>
<evidence type="ECO:0000256" key="3">
    <source>
        <dbReference type="ARBA" id="ARBA00023015"/>
    </source>
</evidence>
<dbReference type="Gene3D" id="1.10.10.10">
    <property type="entry name" value="Winged helix-like DNA-binding domain superfamily/Winged helix DNA-binding domain"/>
    <property type="match status" value="1"/>
</dbReference>
<dbReference type="InterPro" id="IPR036388">
    <property type="entry name" value="WH-like_DNA-bd_sf"/>
</dbReference>
<evidence type="ECO:0000259" key="7">
    <source>
        <dbReference type="PROSITE" id="PS50949"/>
    </source>
</evidence>
<feature type="domain" description="HTH gntR-type" evidence="7">
    <location>
        <begin position="20"/>
        <end position="88"/>
    </location>
</feature>
<name>A0A370XC27_9GAMM</name>
<accession>A0A370XC27</accession>
<dbReference type="InterPro" id="IPR000524">
    <property type="entry name" value="Tscrpt_reg_HTH_GntR"/>
</dbReference>
<dbReference type="InterPro" id="IPR015424">
    <property type="entry name" value="PyrdxlP-dep_Trfase"/>
</dbReference>
<dbReference type="InterPro" id="IPR051446">
    <property type="entry name" value="HTH_trans_reg/aminotransferase"/>
</dbReference>
<gene>
    <name evidence="8" type="ORF">DWU99_00705</name>
</gene>
<dbReference type="Gene3D" id="3.40.640.10">
    <property type="entry name" value="Type I PLP-dependent aspartate aminotransferase-like (Major domain)"/>
    <property type="match status" value="1"/>
</dbReference>
<dbReference type="OrthoDB" id="9808770at2"/>
<proteinExistence type="inferred from homology"/>
<dbReference type="Proteomes" id="UP000255334">
    <property type="component" value="Unassembled WGS sequence"/>
</dbReference>
<dbReference type="AlphaFoldDB" id="A0A370XC27"/>
<comment type="similarity">
    <text evidence="1">In the C-terminal section; belongs to the class-I pyridoxal-phosphate-dependent aminotransferase family.</text>
</comment>
<protein>
    <submittedName>
        <fullName evidence="8">PLP-dependent aminotransferase family protein</fullName>
    </submittedName>
</protein>
<keyword evidence="9" id="KW-1185">Reference proteome</keyword>
<evidence type="ECO:0000256" key="2">
    <source>
        <dbReference type="ARBA" id="ARBA00022898"/>
    </source>
</evidence>
<dbReference type="GO" id="GO:0003677">
    <property type="term" value="F:DNA binding"/>
    <property type="evidence" value="ECO:0007669"/>
    <property type="project" value="UniProtKB-KW"/>
</dbReference>
<dbReference type="RefSeq" id="WP_115476078.1">
    <property type="nucleotide sequence ID" value="NZ_QRBF01000001.1"/>
</dbReference>